<dbReference type="CDD" id="cd12148">
    <property type="entry name" value="fungal_TF_MHR"/>
    <property type="match status" value="1"/>
</dbReference>
<protein>
    <recommendedName>
        <fullName evidence="4">Transcription factor domain-containing protein</fullName>
    </recommendedName>
</protein>
<comment type="caution">
    <text evidence="2">The sequence shown here is derived from an EMBL/GenBank/DDBJ whole genome shotgun (WGS) entry which is preliminary data.</text>
</comment>
<accession>A0AAD9AWA7</accession>
<dbReference type="AlphaFoldDB" id="A0AAD9AWA7"/>
<dbReference type="PANTHER" id="PTHR47431:SF5">
    <property type="entry name" value="ZN(II)2CYS6 TRANSCRIPTION FACTOR (EUROFUNG)"/>
    <property type="match status" value="1"/>
</dbReference>
<evidence type="ECO:0008006" key="4">
    <source>
        <dbReference type="Google" id="ProtNLM"/>
    </source>
</evidence>
<dbReference type="PANTHER" id="PTHR47431">
    <property type="entry name" value="ZN(II)2CYS6 TRANSCRIPTION FACTOR (EUROFUNG)-RELATED"/>
    <property type="match status" value="1"/>
</dbReference>
<feature type="signal peptide" evidence="1">
    <location>
        <begin position="1"/>
        <end position="29"/>
    </location>
</feature>
<keyword evidence="1" id="KW-0732">Signal</keyword>
<evidence type="ECO:0000313" key="2">
    <source>
        <dbReference type="EMBL" id="KAK1854540.1"/>
    </source>
</evidence>
<dbReference type="EMBL" id="JAQOWY010000035">
    <property type="protein sequence ID" value="KAK1854540.1"/>
    <property type="molecule type" value="Genomic_DNA"/>
</dbReference>
<evidence type="ECO:0000256" key="1">
    <source>
        <dbReference type="SAM" id="SignalP"/>
    </source>
</evidence>
<proteinExistence type="predicted"/>
<evidence type="ECO:0000313" key="3">
    <source>
        <dbReference type="Proteomes" id="UP001243330"/>
    </source>
</evidence>
<sequence length="411" mass="45517">MPTTNTYSPTSPVILAILSILIHVPQLRGHHSYPEVRDEDSLERSTSVSQHALHAITSWEVITASETHAFSASRFHPNVPGELERPLACCVLSLYHYLCRGDIEEMTSYVRKAFGLLRELSSNTTASRLEVRFEESLRRAWWMTYMCICNASIVSCKSPDDTIDISKVTIPYPTVAGSSKTIRAEETLVAATLLLVALVKGFNSETVAQSLHHNIRIMDDVIVHLLHDSRQDGHHRTPRVEGSESRLADCFRTTARIRLNSARIKLQRYRAMMDNLRILSRFDTNHRSRLSTSDGALECATSLDAEKAARIFPFSAAQSKAICQQSASNIVNGLNQLLNSGSARYTLMMISHFGSSAHAEGTHDGVSQETQKRLADGVETAIRVLAHFSRGFGAVAALKGNVPRTSKTTEN</sequence>
<reference evidence="2" key="1">
    <citation type="submission" date="2023-01" db="EMBL/GenBank/DDBJ databases">
        <title>Colletotrichum chrysophilum M932 genome sequence.</title>
        <authorList>
            <person name="Baroncelli R."/>
        </authorList>
    </citation>
    <scope>NUCLEOTIDE SEQUENCE</scope>
    <source>
        <strain evidence="2">M932</strain>
    </source>
</reference>
<feature type="chain" id="PRO_5042192352" description="Transcription factor domain-containing protein" evidence="1">
    <location>
        <begin position="30"/>
        <end position="411"/>
    </location>
</feature>
<dbReference type="Proteomes" id="UP001243330">
    <property type="component" value="Unassembled WGS sequence"/>
</dbReference>
<gene>
    <name evidence="2" type="ORF">CCHR01_02816</name>
</gene>
<keyword evidence="3" id="KW-1185">Reference proteome</keyword>
<name>A0AAD9AWA7_9PEZI</name>
<organism evidence="2 3">
    <name type="scientific">Colletotrichum chrysophilum</name>
    <dbReference type="NCBI Taxonomy" id="1836956"/>
    <lineage>
        <taxon>Eukaryota</taxon>
        <taxon>Fungi</taxon>
        <taxon>Dikarya</taxon>
        <taxon>Ascomycota</taxon>
        <taxon>Pezizomycotina</taxon>
        <taxon>Sordariomycetes</taxon>
        <taxon>Hypocreomycetidae</taxon>
        <taxon>Glomerellales</taxon>
        <taxon>Glomerellaceae</taxon>
        <taxon>Colletotrichum</taxon>
        <taxon>Colletotrichum gloeosporioides species complex</taxon>
    </lineage>
</organism>